<sequence length="345" mass="36946">MSLDLPLIWAGLIAIAVLLYVLLDGFDLGIGILFPFARSKEDRDVMMNTVAPVWDGNETWLVLGGGGLLAAFPLAYSVLMPALYLPVLLMLAGLILRGVAFEFRFRAVRRGRAFWTQAFAGGSILTAVAQGLILGGFIQGVTVENGRFAGGQFDWATPYALLVAAGLVAGYALLGGTWLMMKTKDDLHGDARVWTAVSTVAVTLLLALVSVATLVIHPRVAARWGFDLSQGFSLELATLLPLLAIPLLGLIGLAMIVSTARRGSHVWPFVGALVVFLSGYLGLAVGFAPYVVPYALDFRQAAAPDNSLGLMLVGTVAILPLILAYTGWVYWVFRGKIDTEVGYHH</sequence>
<keyword evidence="5 7" id="KW-1133">Transmembrane helix</keyword>
<evidence type="ECO:0000256" key="7">
    <source>
        <dbReference type="SAM" id="Phobius"/>
    </source>
</evidence>
<evidence type="ECO:0000313" key="9">
    <source>
        <dbReference type="Proteomes" id="UP000595448"/>
    </source>
</evidence>
<gene>
    <name evidence="8" type="primary">cydB</name>
    <name evidence="8" type="ORF">JIP62_03505</name>
</gene>
<reference evidence="8 9" key="1">
    <citation type="submission" date="2021-01" db="EMBL/GenBank/DDBJ databases">
        <title>Brevundimonas vitis sp. nov., an bacterium isolated from grape (Vitis vinifera).</title>
        <authorList>
            <person name="Jiang L."/>
            <person name="Lee J."/>
        </authorList>
    </citation>
    <scope>NUCLEOTIDE SEQUENCE [LARGE SCALE GENOMIC DNA]</scope>
    <source>
        <strain evidence="8 9">GRTSA-9</strain>
    </source>
</reference>
<dbReference type="Pfam" id="PF02322">
    <property type="entry name" value="Cyt_bd_oxida_II"/>
    <property type="match status" value="1"/>
</dbReference>
<feature type="transmembrane region" description="Helical" evidence="7">
    <location>
        <begin position="193"/>
        <end position="216"/>
    </location>
</feature>
<dbReference type="NCBIfam" id="TIGR00203">
    <property type="entry name" value="cydB"/>
    <property type="match status" value="1"/>
</dbReference>
<dbReference type="RefSeq" id="WP_201103549.1">
    <property type="nucleotide sequence ID" value="NZ_CP067977.1"/>
</dbReference>
<feature type="transmembrane region" description="Helical" evidence="7">
    <location>
        <begin position="269"/>
        <end position="290"/>
    </location>
</feature>
<evidence type="ECO:0000256" key="3">
    <source>
        <dbReference type="ARBA" id="ARBA00022475"/>
    </source>
</evidence>
<feature type="transmembrane region" description="Helical" evidence="7">
    <location>
        <begin position="310"/>
        <end position="333"/>
    </location>
</feature>
<feature type="transmembrane region" description="Helical" evidence="7">
    <location>
        <begin position="82"/>
        <end position="101"/>
    </location>
</feature>
<evidence type="ECO:0000256" key="5">
    <source>
        <dbReference type="ARBA" id="ARBA00022989"/>
    </source>
</evidence>
<feature type="transmembrane region" description="Helical" evidence="7">
    <location>
        <begin position="158"/>
        <end position="181"/>
    </location>
</feature>
<evidence type="ECO:0000313" key="8">
    <source>
        <dbReference type="EMBL" id="QQQ19198.1"/>
    </source>
</evidence>
<accession>A0ABX7BR44</accession>
<evidence type="ECO:0000256" key="2">
    <source>
        <dbReference type="ARBA" id="ARBA00007543"/>
    </source>
</evidence>
<dbReference type="PANTHER" id="PTHR43141">
    <property type="entry name" value="CYTOCHROME BD2 SUBUNIT II"/>
    <property type="match status" value="1"/>
</dbReference>
<feature type="transmembrane region" description="Helical" evidence="7">
    <location>
        <begin position="58"/>
        <end position="76"/>
    </location>
</feature>
<keyword evidence="9" id="KW-1185">Reference proteome</keyword>
<evidence type="ECO:0000256" key="4">
    <source>
        <dbReference type="ARBA" id="ARBA00022692"/>
    </source>
</evidence>
<dbReference type="PANTHER" id="PTHR43141:SF4">
    <property type="entry name" value="CYTOCHROME BD2 SUBUNIT II"/>
    <property type="match status" value="1"/>
</dbReference>
<evidence type="ECO:0000256" key="1">
    <source>
        <dbReference type="ARBA" id="ARBA00004651"/>
    </source>
</evidence>
<protein>
    <submittedName>
        <fullName evidence="8">Cytochrome d ubiquinol oxidase subunit II</fullName>
    </submittedName>
</protein>
<feature type="transmembrane region" description="Helical" evidence="7">
    <location>
        <begin position="6"/>
        <end position="37"/>
    </location>
</feature>
<feature type="transmembrane region" description="Helical" evidence="7">
    <location>
        <begin position="113"/>
        <end position="138"/>
    </location>
</feature>
<keyword evidence="3" id="KW-1003">Cell membrane</keyword>
<comment type="subcellular location">
    <subcellularLocation>
        <location evidence="1">Cell membrane</location>
        <topology evidence="1">Multi-pass membrane protein</topology>
    </subcellularLocation>
</comment>
<dbReference type="EMBL" id="CP067977">
    <property type="protein sequence ID" value="QQQ19198.1"/>
    <property type="molecule type" value="Genomic_DNA"/>
</dbReference>
<proteinExistence type="inferred from homology"/>
<organism evidence="8 9">
    <name type="scientific">Brevundimonas vitisensis</name>
    <dbReference type="NCBI Taxonomy" id="2800818"/>
    <lineage>
        <taxon>Bacteria</taxon>
        <taxon>Pseudomonadati</taxon>
        <taxon>Pseudomonadota</taxon>
        <taxon>Alphaproteobacteria</taxon>
        <taxon>Caulobacterales</taxon>
        <taxon>Caulobacteraceae</taxon>
        <taxon>Brevundimonas</taxon>
    </lineage>
</organism>
<keyword evidence="4 7" id="KW-0812">Transmembrane</keyword>
<evidence type="ECO:0000256" key="6">
    <source>
        <dbReference type="ARBA" id="ARBA00023136"/>
    </source>
</evidence>
<comment type="similarity">
    <text evidence="2">Belongs to the cytochrome ubiquinol oxidase subunit 2 family.</text>
</comment>
<dbReference type="Proteomes" id="UP000595448">
    <property type="component" value="Chromosome"/>
</dbReference>
<feature type="transmembrane region" description="Helical" evidence="7">
    <location>
        <begin position="236"/>
        <end position="257"/>
    </location>
</feature>
<keyword evidence="6 7" id="KW-0472">Membrane</keyword>
<dbReference type="InterPro" id="IPR003317">
    <property type="entry name" value="Cyt-d_oxidase_su2"/>
</dbReference>
<name>A0ABX7BR44_9CAUL</name>